<evidence type="ECO:0000256" key="1">
    <source>
        <dbReference type="ARBA" id="ARBA00006484"/>
    </source>
</evidence>
<accession>A0A1N6EPV6</accession>
<dbReference type="GO" id="GO:0016491">
    <property type="term" value="F:oxidoreductase activity"/>
    <property type="evidence" value="ECO:0007669"/>
    <property type="project" value="UniProtKB-KW"/>
</dbReference>
<dbReference type="InterPro" id="IPR052178">
    <property type="entry name" value="Sec_Metab_Biosynth_SDR"/>
</dbReference>
<evidence type="ECO:0000256" key="3">
    <source>
        <dbReference type="ARBA" id="ARBA00023002"/>
    </source>
</evidence>
<keyword evidence="5" id="KW-1185">Reference proteome</keyword>
<dbReference type="PRINTS" id="PR00081">
    <property type="entry name" value="GDHRDH"/>
</dbReference>
<dbReference type="PRINTS" id="PR00080">
    <property type="entry name" value="SDRFAMILY"/>
</dbReference>
<evidence type="ECO:0000256" key="2">
    <source>
        <dbReference type="ARBA" id="ARBA00022857"/>
    </source>
</evidence>
<protein>
    <submittedName>
        <fullName evidence="4">NAD(P)-dependent dehydrogenase, short-chain alcohol dehydrogenase family</fullName>
    </submittedName>
</protein>
<dbReference type="OrthoDB" id="286404at2"/>
<comment type="similarity">
    <text evidence="1">Belongs to the short-chain dehydrogenases/reductases (SDR) family.</text>
</comment>
<name>A0A1N6EPV6_9SPHN</name>
<dbReference type="InterPro" id="IPR002347">
    <property type="entry name" value="SDR_fam"/>
</dbReference>
<sequence>MKALFDVSGKVAVVTGGSSGIGAMMARGLLENGARVYITARKVERLEAMAEELSQYGECIAIPADMSSVDAIEELVSAISAKEDHVDILINNAGANWAAPIETFPEGGWDKVMDINIKSIFFATQKFLPLLKAAGDAEDPARVINIASINGIRNSGMPTYAYSASKSGVIHLTEHLATDLSPYYINVNAIAPGLFPSNMTKQIVENEEMTKMAISQIPRGRAGTPEDIAGTALYLSSRASAWVVGHTIVLDGGMISRP</sequence>
<keyword evidence="2" id="KW-0521">NADP</keyword>
<dbReference type="Gene3D" id="3.40.50.720">
    <property type="entry name" value="NAD(P)-binding Rossmann-like Domain"/>
    <property type="match status" value="1"/>
</dbReference>
<dbReference type="InterPro" id="IPR020904">
    <property type="entry name" value="Sc_DH/Rdtase_CS"/>
</dbReference>
<dbReference type="PANTHER" id="PTHR43618">
    <property type="entry name" value="7-ALPHA-HYDROXYSTEROID DEHYDROGENASE"/>
    <property type="match status" value="1"/>
</dbReference>
<dbReference type="FunFam" id="3.40.50.720:FF:000084">
    <property type="entry name" value="Short-chain dehydrogenase reductase"/>
    <property type="match status" value="1"/>
</dbReference>
<dbReference type="Pfam" id="PF13561">
    <property type="entry name" value="adh_short_C2"/>
    <property type="match status" value="1"/>
</dbReference>
<dbReference type="InterPro" id="IPR036291">
    <property type="entry name" value="NAD(P)-bd_dom_sf"/>
</dbReference>
<gene>
    <name evidence="4" type="ORF">SAMN02745824_2029</name>
</gene>
<proteinExistence type="inferred from homology"/>
<reference evidence="5" key="1">
    <citation type="submission" date="2016-11" db="EMBL/GenBank/DDBJ databases">
        <authorList>
            <person name="Varghese N."/>
            <person name="Submissions S."/>
        </authorList>
    </citation>
    <scope>NUCLEOTIDE SEQUENCE [LARGE SCALE GENOMIC DNA]</scope>
    <source>
        <strain evidence="5">DSM 22363</strain>
    </source>
</reference>
<dbReference type="SUPFAM" id="SSF51735">
    <property type="entry name" value="NAD(P)-binding Rossmann-fold domains"/>
    <property type="match status" value="1"/>
</dbReference>
<dbReference type="PANTHER" id="PTHR43618:SF8">
    <property type="entry name" value="7ALPHA-HYDROXYSTEROID DEHYDROGENASE"/>
    <property type="match status" value="1"/>
</dbReference>
<dbReference type="NCBIfam" id="NF005559">
    <property type="entry name" value="PRK07231.1"/>
    <property type="match status" value="1"/>
</dbReference>
<organism evidence="4 5">
    <name type="scientific">Parasphingorhabdus marina DSM 22363</name>
    <dbReference type="NCBI Taxonomy" id="1123272"/>
    <lineage>
        <taxon>Bacteria</taxon>
        <taxon>Pseudomonadati</taxon>
        <taxon>Pseudomonadota</taxon>
        <taxon>Alphaproteobacteria</taxon>
        <taxon>Sphingomonadales</taxon>
        <taxon>Sphingomonadaceae</taxon>
        <taxon>Parasphingorhabdus</taxon>
    </lineage>
</organism>
<keyword evidence="3" id="KW-0560">Oxidoreductase</keyword>
<dbReference type="Proteomes" id="UP000185192">
    <property type="component" value="Unassembled WGS sequence"/>
</dbReference>
<evidence type="ECO:0000313" key="4">
    <source>
        <dbReference type="EMBL" id="SIN85007.1"/>
    </source>
</evidence>
<dbReference type="RefSeq" id="WP_074205128.1">
    <property type="nucleotide sequence ID" value="NZ_FSQW01000002.1"/>
</dbReference>
<dbReference type="EMBL" id="FSQW01000002">
    <property type="protein sequence ID" value="SIN85007.1"/>
    <property type="molecule type" value="Genomic_DNA"/>
</dbReference>
<dbReference type="PROSITE" id="PS00061">
    <property type="entry name" value="ADH_SHORT"/>
    <property type="match status" value="1"/>
</dbReference>
<evidence type="ECO:0000313" key="5">
    <source>
        <dbReference type="Proteomes" id="UP000185192"/>
    </source>
</evidence>
<dbReference type="AlphaFoldDB" id="A0A1N6EPV6"/>
<dbReference type="STRING" id="1123272.SAMN02745824_2029"/>